<dbReference type="KEGG" id="nfn:NFRAN_0127"/>
<gene>
    <name evidence="6" type="primary">aroB</name>
    <name evidence="6" type="ORF">NFRAN_0127</name>
</gene>
<feature type="compositionally biased region" description="Basic and acidic residues" evidence="3">
    <location>
        <begin position="7"/>
        <end position="18"/>
    </location>
</feature>
<feature type="domain" description="3-dehydroquinate synthase N-terminal" evidence="4">
    <location>
        <begin position="114"/>
        <end position="240"/>
    </location>
</feature>
<accession>A0A484I5H9</accession>
<dbReference type="PANTHER" id="PTHR33563:SF1">
    <property type="entry name" value="3-DEHYDROQUINATE SYNTHASE"/>
    <property type="match status" value="1"/>
</dbReference>
<dbReference type="RefSeq" id="WP_134482584.1">
    <property type="nucleotide sequence ID" value="NZ_LR216287.1"/>
</dbReference>
<dbReference type="EC" id="1.4.1.24" evidence="6"/>
<evidence type="ECO:0000256" key="1">
    <source>
        <dbReference type="ARBA" id="ARBA00022605"/>
    </source>
</evidence>
<keyword evidence="2" id="KW-0057">Aromatic amino acid biosynthesis</keyword>
<dbReference type="Proteomes" id="UP000294299">
    <property type="component" value="Chromosome NFRAN"/>
</dbReference>
<evidence type="ECO:0000313" key="6">
    <source>
        <dbReference type="EMBL" id="VFJ12448.1"/>
    </source>
</evidence>
<dbReference type="PIRSF" id="PIRSF006655">
    <property type="entry name" value="DHQ_synth"/>
    <property type="match status" value="1"/>
</dbReference>
<feature type="domain" description="3-dehydroquinate synthase C-terminal" evidence="5">
    <location>
        <begin position="251"/>
        <end position="428"/>
    </location>
</feature>
<keyword evidence="6" id="KW-0560">Oxidoreductase</keyword>
<sequence>MINSQRSLEEKAKDENSHNHHHHHQIDKKNKKKKIILKPKEYRNTDLSIKPEKIGKDELAKIVDLVNKVKDQVDLVYIDPSEVESIDKKEEKGLAFKNKIIFSSKNADYVLVIEGAENLSGAETPTALSSSSESVVADDSTHLNSKYGVYKKVKSNEDINQIKDYLISNKLDFVIIDLDDWRIIPLENIIASLQSTDIEIFAVAKSIDEVETLFTILELGVDGVVISVQDADEIDRVSKIINKSRFEIKPAVIEEIIDVGMGERVCIDTVSMLTQGEGMLVGNKSNFLFLVHNESIGSSFTSPRPFRVNAGAVHCYTIIPGGTTNYLSELEAGSQVYIVNDKGIARVVGVGRAKIESRPLRLFKAKINDNEFGSIIVQNAETIRFLQKDGDILPVTHAKKGDSVLVYSKPPTGRHFGMEVSNEYILEK</sequence>
<dbReference type="OrthoDB" id="10265at2157"/>
<proteinExistence type="predicted"/>
<evidence type="ECO:0000259" key="5">
    <source>
        <dbReference type="Pfam" id="PF26558"/>
    </source>
</evidence>
<dbReference type="InterPro" id="IPR002812">
    <property type="entry name" value="DHQS"/>
</dbReference>
<dbReference type="InterPro" id="IPR056179">
    <property type="entry name" value="DHQS_C"/>
</dbReference>
<feature type="region of interest" description="Disordered" evidence="3">
    <location>
        <begin position="1"/>
        <end position="33"/>
    </location>
</feature>
<dbReference type="GO" id="GO:0009073">
    <property type="term" value="P:aromatic amino acid family biosynthetic process"/>
    <property type="evidence" value="ECO:0007669"/>
    <property type="project" value="UniProtKB-KW"/>
</dbReference>
<dbReference type="PANTHER" id="PTHR33563">
    <property type="match status" value="1"/>
</dbReference>
<dbReference type="GO" id="GO:0003856">
    <property type="term" value="F:3-dehydroquinate synthase activity"/>
    <property type="evidence" value="ECO:0007669"/>
    <property type="project" value="InterPro"/>
</dbReference>
<dbReference type="Pfam" id="PF01959">
    <property type="entry name" value="DHQS"/>
    <property type="match status" value="1"/>
</dbReference>
<keyword evidence="1" id="KW-0028">Amino-acid biosynthesis</keyword>
<organism evidence="6 7">
    <name type="scientific">Candidatus Nitrosocosmicus franklandianus</name>
    <dbReference type="NCBI Taxonomy" id="1798806"/>
    <lineage>
        <taxon>Archaea</taxon>
        <taxon>Nitrososphaerota</taxon>
        <taxon>Nitrososphaeria</taxon>
        <taxon>Nitrososphaerales</taxon>
        <taxon>Nitrososphaeraceae</taxon>
        <taxon>Candidatus Nitrosocosmicus</taxon>
    </lineage>
</organism>
<evidence type="ECO:0000256" key="2">
    <source>
        <dbReference type="ARBA" id="ARBA00023141"/>
    </source>
</evidence>
<name>A0A484I5H9_9ARCH</name>
<reference evidence="6 7" key="1">
    <citation type="submission" date="2019-02" db="EMBL/GenBank/DDBJ databases">
        <authorList>
            <person name="Lehtovirta-Morley E L."/>
        </authorList>
    </citation>
    <scope>NUCLEOTIDE SEQUENCE [LARGE SCALE GENOMIC DNA]</scope>
    <source>
        <strain evidence="6">NFRAN1</strain>
    </source>
</reference>
<dbReference type="GeneID" id="39419718"/>
<dbReference type="AlphaFoldDB" id="A0A484I5H9"/>
<feature type="compositionally biased region" description="Basic residues" evidence="3">
    <location>
        <begin position="19"/>
        <end position="33"/>
    </location>
</feature>
<evidence type="ECO:0000256" key="3">
    <source>
        <dbReference type="SAM" id="MobiDB-lite"/>
    </source>
</evidence>
<evidence type="ECO:0000313" key="7">
    <source>
        <dbReference type="Proteomes" id="UP000294299"/>
    </source>
</evidence>
<evidence type="ECO:0000259" key="4">
    <source>
        <dbReference type="Pfam" id="PF01959"/>
    </source>
</evidence>
<dbReference type="EMBL" id="LR216287">
    <property type="protein sequence ID" value="VFJ12448.1"/>
    <property type="molecule type" value="Genomic_DNA"/>
</dbReference>
<dbReference type="InterPro" id="IPR030960">
    <property type="entry name" value="DHQS/DOIS_N"/>
</dbReference>
<dbReference type="GO" id="GO:0102042">
    <property type="term" value="F:dehydroquinate synthase activity"/>
    <property type="evidence" value="ECO:0007669"/>
    <property type="project" value="UniProtKB-EC"/>
</dbReference>
<dbReference type="Pfam" id="PF26558">
    <property type="entry name" value="DHQS_2nd"/>
    <property type="match status" value="1"/>
</dbReference>
<protein>
    <submittedName>
        <fullName evidence="6">3-dehydroquinate synthase</fullName>
        <ecNumber evidence="6">1.4.1.24</ecNumber>
    </submittedName>
</protein>
<keyword evidence="7" id="KW-1185">Reference proteome</keyword>
<dbReference type="GO" id="GO:0008652">
    <property type="term" value="P:amino acid biosynthetic process"/>
    <property type="evidence" value="ECO:0007669"/>
    <property type="project" value="UniProtKB-KW"/>
</dbReference>